<reference evidence="1 2" key="1">
    <citation type="journal article" date="2015" name="BMC Genomics">
        <title>Insights from the genome of Ophiocordyceps polyrhachis-furcata to pathogenicity and host specificity in insect fungi.</title>
        <authorList>
            <person name="Wichadakul D."/>
            <person name="Kobmoo N."/>
            <person name="Ingsriswang S."/>
            <person name="Tangphatsornruang S."/>
            <person name="Chantasingh D."/>
            <person name="Luangsa-ard J.J."/>
            <person name="Eurwilaichitr L."/>
        </authorList>
    </citation>
    <scope>NUCLEOTIDE SEQUENCE [LARGE SCALE GENOMIC DNA]</scope>
    <source>
        <strain evidence="1 2">BCC 54312</strain>
    </source>
</reference>
<comment type="caution">
    <text evidence="1">The sequence shown here is derived from an EMBL/GenBank/DDBJ whole genome shotgun (WGS) entry which is preliminary data.</text>
</comment>
<organism evidence="1 2">
    <name type="scientific">Ophiocordyceps polyrhachis-furcata BCC 54312</name>
    <dbReference type="NCBI Taxonomy" id="1330021"/>
    <lineage>
        <taxon>Eukaryota</taxon>
        <taxon>Fungi</taxon>
        <taxon>Dikarya</taxon>
        <taxon>Ascomycota</taxon>
        <taxon>Pezizomycotina</taxon>
        <taxon>Sordariomycetes</taxon>
        <taxon>Hypocreomycetidae</taxon>
        <taxon>Hypocreales</taxon>
        <taxon>Ophiocordycipitaceae</taxon>
        <taxon>Ophiocordyceps</taxon>
    </lineage>
</organism>
<sequence length="118" mass="12357">MSTILVCTSKPAADEKNARSQVGAAIGECDRSCNPGQPWYPAIRCCIKHGYGGGIWCAPNAQEENDSVVSRSSGAGKAETSLAEAGLVKHLAHPLAAALFLLRGRSNLKFACRACSLP</sequence>
<protein>
    <submittedName>
        <fullName evidence="1">Uncharacterized protein</fullName>
    </submittedName>
</protein>
<evidence type="ECO:0000313" key="1">
    <source>
        <dbReference type="EMBL" id="RCI09845.1"/>
    </source>
</evidence>
<evidence type="ECO:0000313" key="2">
    <source>
        <dbReference type="Proteomes" id="UP000253664"/>
    </source>
</evidence>
<gene>
    <name evidence="1" type="ORF">L249_3812</name>
</gene>
<accession>A0A367L5Y6</accession>
<keyword evidence="2" id="KW-1185">Reference proteome</keyword>
<name>A0A367L5Y6_9HYPO</name>
<dbReference type="Proteomes" id="UP000253664">
    <property type="component" value="Unassembled WGS sequence"/>
</dbReference>
<proteinExistence type="predicted"/>
<dbReference type="EMBL" id="LKCN02000014">
    <property type="protein sequence ID" value="RCI09845.1"/>
    <property type="molecule type" value="Genomic_DNA"/>
</dbReference>
<dbReference type="AlphaFoldDB" id="A0A367L5Y6"/>